<protein>
    <submittedName>
        <fullName evidence="2">Uncharacterized protein</fullName>
    </submittedName>
</protein>
<dbReference type="RefSeq" id="WP_407590359.1">
    <property type="nucleotide sequence ID" value="NZ_JBHDIY010000002.1"/>
</dbReference>
<feature type="chain" id="PRO_5046402667" evidence="1">
    <location>
        <begin position="24"/>
        <end position="195"/>
    </location>
</feature>
<organism evidence="2 3">
    <name type="scientific">Tateyamaria armeniaca</name>
    <dbReference type="NCBI Taxonomy" id="2518930"/>
    <lineage>
        <taxon>Bacteria</taxon>
        <taxon>Pseudomonadati</taxon>
        <taxon>Pseudomonadota</taxon>
        <taxon>Alphaproteobacteria</taxon>
        <taxon>Rhodobacterales</taxon>
        <taxon>Roseobacteraceae</taxon>
        <taxon>Tateyamaria</taxon>
    </lineage>
</organism>
<evidence type="ECO:0000313" key="3">
    <source>
        <dbReference type="Proteomes" id="UP001627408"/>
    </source>
</evidence>
<name>A0ABW8UTV0_9RHOB</name>
<keyword evidence="1" id="KW-0732">Signal</keyword>
<evidence type="ECO:0000313" key="2">
    <source>
        <dbReference type="EMBL" id="MFL4468618.1"/>
    </source>
</evidence>
<sequence length="195" mass="20514">MSTRNSCIAVAGFALLTSAQGSAGQEMTLPVLVDQCVARYATTCGTAFSDLESYVAPLSSDPNVTLSNSADGSTLVVSRTTAAGGEDGIWERASIAVLGDARYTFCSLDCNRSDTADPAGSIQLFKDAVASRFPGATTTGGDLLDVPPQIESVIWWGSHVIYVRNWTDDVVQPMIATLHEGGLTLHSLRIERAGP</sequence>
<comment type="caution">
    <text evidence="2">The sequence shown here is derived from an EMBL/GenBank/DDBJ whole genome shotgun (WGS) entry which is preliminary data.</text>
</comment>
<reference evidence="2 3" key="1">
    <citation type="submission" date="2024-08" db="EMBL/GenBank/DDBJ databases">
        <title>Tateyamaria sp. nov., isolated from marine algae.</title>
        <authorList>
            <person name="Choi B.J."/>
            <person name="Kim J.M."/>
            <person name="Lee J.K."/>
            <person name="Choi D.G."/>
            <person name="Bayburt H."/>
            <person name="Baek J.H."/>
            <person name="Han D.M."/>
            <person name="Jeon C.O."/>
        </authorList>
    </citation>
    <scope>NUCLEOTIDE SEQUENCE [LARGE SCALE GENOMIC DNA]</scope>
    <source>
        <strain evidence="2 3">KMU-156</strain>
    </source>
</reference>
<dbReference type="EMBL" id="JBHDIY010000002">
    <property type="protein sequence ID" value="MFL4468618.1"/>
    <property type="molecule type" value="Genomic_DNA"/>
</dbReference>
<keyword evidence="3" id="KW-1185">Reference proteome</keyword>
<feature type="signal peptide" evidence="1">
    <location>
        <begin position="1"/>
        <end position="23"/>
    </location>
</feature>
<accession>A0ABW8UTV0</accession>
<dbReference type="Proteomes" id="UP001627408">
    <property type="component" value="Unassembled WGS sequence"/>
</dbReference>
<evidence type="ECO:0000256" key="1">
    <source>
        <dbReference type="SAM" id="SignalP"/>
    </source>
</evidence>
<gene>
    <name evidence="2" type="ORF">ACERZ8_01540</name>
</gene>
<proteinExistence type="predicted"/>